<sequence>MEVTLNGKKTELPEAISNLTQLLTHYKLEDKVVIVEVNGEIIDKSKHEDRSIEAGDQIELVHFVGGG</sequence>
<dbReference type="Gene3D" id="3.10.20.30">
    <property type="match status" value="1"/>
</dbReference>
<protein>
    <submittedName>
        <fullName evidence="1">Sulfur carrier protein ThiS</fullName>
    </submittedName>
</protein>
<evidence type="ECO:0000313" key="2">
    <source>
        <dbReference type="Proteomes" id="UP000790580"/>
    </source>
</evidence>
<dbReference type="CDD" id="cd00565">
    <property type="entry name" value="Ubl_ThiS"/>
    <property type="match status" value="1"/>
</dbReference>
<comment type="caution">
    <text evidence="1">The sequence shown here is derived from an EMBL/GenBank/DDBJ whole genome shotgun (WGS) entry which is preliminary data.</text>
</comment>
<dbReference type="InterPro" id="IPR012675">
    <property type="entry name" value="Beta-grasp_dom_sf"/>
</dbReference>
<organism evidence="1 2">
    <name type="scientific">Evansella alkalicola</name>
    <dbReference type="NCBI Taxonomy" id="745819"/>
    <lineage>
        <taxon>Bacteria</taxon>
        <taxon>Bacillati</taxon>
        <taxon>Bacillota</taxon>
        <taxon>Bacilli</taxon>
        <taxon>Bacillales</taxon>
        <taxon>Bacillaceae</taxon>
        <taxon>Evansella</taxon>
    </lineage>
</organism>
<dbReference type="Proteomes" id="UP000790580">
    <property type="component" value="Unassembled WGS sequence"/>
</dbReference>
<proteinExistence type="predicted"/>
<dbReference type="PANTHER" id="PTHR34472">
    <property type="entry name" value="SULFUR CARRIER PROTEIN THIS"/>
    <property type="match status" value="1"/>
</dbReference>
<accession>A0ABS6JP04</accession>
<name>A0ABS6JP04_9BACI</name>
<dbReference type="RefSeq" id="WP_088073580.1">
    <property type="nucleotide sequence ID" value="NZ_JAHQCR010000009.1"/>
</dbReference>
<dbReference type="EMBL" id="JAHQCR010000009">
    <property type="protein sequence ID" value="MBU9719992.1"/>
    <property type="molecule type" value="Genomic_DNA"/>
</dbReference>
<dbReference type="SUPFAM" id="SSF54285">
    <property type="entry name" value="MoaD/ThiS"/>
    <property type="match status" value="1"/>
</dbReference>
<dbReference type="Pfam" id="PF02597">
    <property type="entry name" value="ThiS"/>
    <property type="match status" value="1"/>
</dbReference>
<gene>
    <name evidence="1" type="primary">thiS</name>
    <name evidence="1" type="ORF">KS407_00880</name>
</gene>
<dbReference type="PANTHER" id="PTHR34472:SF1">
    <property type="entry name" value="SULFUR CARRIER PROTEIN THIS"/>
    <property type="match status" value="1"/>
</dbReference>
<keyword evidence="2" id="KW-1185">Reference proteome</keyword>
<dbReference type="NCBIfam" id="TIGR01683">
    <property type="entry name" value="thiS"/>
    <property type="match status" value="1"/>
</dbReference>
<evidence type="ECO:0000313" key="1">
    <source>
        <dbReference type="EMBL" id="MBU9719992.1"/>
    </source>
</evidence>
<reference evidence="1 2" key="1">
    <citation type="submission" date="2021-06" db="EMBL/GenBank/DDBJ databases">
        <title>Bacillus sp. RD4P76, an endophyte from a halophyte.</title>
        <authorList>
            <person name="Sun J.-Q."/>
        </authorList>
    </citation>
    <scope>NUCLEOTIDE SEQUENCE [LARGE SCALE GENOMIC DNA]</scope>
    <source>
        <strain evidence="1 2">JCM 17098</strain>
    </source>
</reference>
<dbReference type="InterPro" id="IPR016155">
    <property type="entry name" value="Mopterin_synth/thiamin_S_b"/>
</dbReference>
<dbReference type="InterPro" id="IPR003749">
    <property type="entry name" value="ThiS/MoaD-like"/>
</dbReference>
<dbReference type="InterPro" id="IPR010035">
    <property type="entry name" value="Thi_S"/>
</dbReference>